<protein>
    <submittedName>
        <fullName evidence="2">Uncharacterized protein</fullName>
    </submittedName>
</protein>
<reference evidence="2 3" key="1">
    <citation type="journal article" date="2013" name="Nat. Genet.">
        <title>The high-quality draft genome of peach (Prunus persica) identifies unique patterns of genetic diversity, domestication and genome evolution.</title>
        <authorList>
            <consortium name="International Peach Genome Initiative"/>
            <person name="Verde I."/>
            <person name="Abbott A.G."/>
            <person name="Scalabrin S."/>
            <person name="Jung S."/>
            <person name="Shu S."/>
            <person name="Marroni F."/>
            <person name="Zhebentyayeva T."/>
            <person name="Dettori M.T."/>
            <person name="Grimwood J."/>
            <person name="Cattonaro F."/>
            <person name="Zuccolo A."/>
            <person name="Rossini L."/>
            <person name="Jenkins J."/>
            <person name="Vendramin E."/>
            <person name="Meisel L.A."/>
            <person name="Decroocq V."/>
            <person name="Sosinski B."/>
            <person name="Prochnik S."/>
            <person name="Mitros T."/>
            <person name="Policriti A."/>
            <person name="Cipriani G."/>
            <person name="Dondini L."/>
            <person name="Ficklin S."/>
            <person name="Goodstein D.M."/>
            <person name="Xuan P."/>
            <person name="Del Fabbro C."/>
            <person name="Aramini V."/>
            <person name="Copetti D."/>
            <person name="Gonzalez S."/>
            <person name="Horner D.S."/>
            <person name="Falchi R."/>
            <person name="Lucas S."/>
            <person name="Mica E."/>
            <person name="Maldonado J."/>
            <person name="Lazzari B."/>
            <person name="Bielenberg D."/>
            <person name="Pirona R."/>
            <person name="Miculan M."/>
            <person name="Barakat A."/>
            <person name="Testolin R."/>
            <person name="Stella A."/>
            <person name="Tartarini S."/>
            <person name="Tonutti P."/>
            <person name="Arus P."/>
            <person name="Orellana A."/>
            <person name="Wells C."/>
            <person name="Main D."/>
            <person name="Vizzotto G."/>
            <person name="Silva H."/>
            <person name="Salamini F."/>
            <person name="Schmutz J."/>
            <person name="Morgante M."/>
            <person name="Rokhsar D.S."/>
        </authorList>
    </citation>
    <scope>NUCLEOTIDE SEQUENCE [LARGE SCALE GENOMIC DNA]</scope>
    <source>
        <strain evidence="3">cv. Nemared</strain>
    </source>
</reference>
<gene>
    <name evidence="2" type="ORF">PRUPE_1G085700</name>
</gene>
<accession>A0A251QUB0</accession>
<evidence type="ECO:0000256" key="1">
    <source>
        <dbReference type="SAM" id="MobiDB-lite"/>
    </source>
</evidence>
<feature type="compositionally biased region" description="Basic and acidic residues" evidence="1">
    <location>
        <begin position="80"/>
        <end position="91"/>
    </location>
</feature>
<evidence type="ECO:0000313" key="3">
    <source>
        <dbReference type="Proteomes" id="UP000006882"/>
    </source>
</evidence>
<name>A0A251QUB0_PRUPE</name>
<dbReference type="AlphaFoldDB" id="A0A251QUB0"/>
<dbReference type="Proteomes" id="UP000006882">
    <property type="component" value="Chromosome G1"/>
</dbReference>
<keyword evidence="3" id="KW-1185">Reference proteome</keyword>
<dbReference type="STRING" id="3760.A0A251QUB0"/>
<feature type="region of interest" description="Disordered" evidence="1">
    <location>
        <begin position="76"/>
        <end position="109"/>
    </location>
</feature>
<dbReference type="EMBL" id="CM007651">
    <property type="protein sequence ID" value="ONI27431.1"/>
    <property type="molecule type" value="Genomic_DNA"/>
</dbReference>
<dbReference type="Gramene" id="ONI27431">
    <property type="protein sequence ID" value="ONI27431"/>
    <property type="gene ID" value="PRUPE_1G085700"/>
</dbReference>
<sequence>MHQNVVLLDNGGGLIKAGLGCECDPSATIPNCGMPAVAAALLAAPLSKCRITIILRVTLNSSYGVRKSSAHIILQPNCSTERERERERERGGGSGDDEMGVGELEWGRG</sequence>
<proteinExistence type="predicted"/>
<evidence type="ECO:0000313" key="2">
    <source>
        <dbReference type="EMBL" id="ONI27431.1"/>
    </source>
</evidence>
<organism evidence="2 3">
    <name type="scientific">Prunus persica</name>
    <name type="common">Peach</name>
    <name type="synonym">Amygdalus persica</name>
    <dbReference type="NCBI Taxonomy" id="3760"/>
    <lineage>
        <taxon>Eukaryota</taxon>
        <taxon>Viridiplantae</taxon>
        <taxon>Streptophyta</taxon>
        <taxon>Embryophyta</taxon>
        <taxon>Tracheophyta</taxon>
        <taxon>Spermatophyta</taxon>
        <taxon>Magnoliopsida</taxon>
        <taxon>eudicotyledons</taxon>
        <taxon>Gunneridae</taxon>
        <taxon>Pentapetalae</taxon>
        <taxon>rosids</taxon>
        <taxon>fabids</taxon>
        <taxon>Rosales</taxon>
        <taxon>Rosaceae</taxon>
        <taxon>Amygdaloideae</taxon>
        <taxon>Amygdaleae</taxon>
        <taxon>Prunus</taxon>
    </lineage>
</organism>